<sequence length="171" mass="19343">MQCAPCVVLILVLSTRRLSAPKLRRKASPPVDHTQGALLRFLIAVQAALRRSAGLKASLRLFDTNATSEQGRCMRRDKDIRSRHGDYSRRIHYSIYPSTGTPQNYSSPFESGVKVWGEHKTSAMSNAKPDTVTSQRRCTRLMLHVPRVSVRLYPRSDGKLCSEVFMRMHTT</sequence>
<evidence type="ECO:0000313" key="2">
    <source>
        <dbReference type="EMBL" id="KAF1913722.1"/>
    </source>
</evidence>
<keyword evidence="1" id="KW-0732">Signal</keyword>
<dbReference type="Proteomes" id="UP000800096">
    <property type="component" value="Unassembled WGS sequence"/>
</dbReference>
<accession>A0A6A5QEG1</accession>
<protein>
    <recommendedName>
        <fullName evidence="4">Secreted protein</fullName>
    </recommendedName>
</protein>
<gene>
    <name evidence="2" type="ORF">BDU57DRAFT_319942</name>
</gene>
<name>A0A6A5QEG1_AMPQU</name>
<dbReference type="AlphaFoldDB" id="A0A6A5QEG1"/>
<evidence type="ECO:0008006" key="4">
    <source>
        <dbReference type="Google" id="ProtNLM"/>
    </source>
</evidence>
<reference evidence="2" key="1">
    <citation type="journal article" date="2020" name="Stud. Mycol.">
        <title>101 Dothideomycetes genomes: a test case for predicting lifestyles and emergence of pathogens.</title>
        <authorList>
            <person name="Haridas S."/>
            <person name="Albert R."/>
            <person name="Binder M."/>
            <person name="Bloem J."/>
            <person name="Labutti K."/>
            <person name="Salamov A."/>
            <person name="Andreopoulos B."/>
            <person name="Baker S."/>
            <person name="Barry K."/>
            <person name="Bills G."/>
            <person name="Bluhm B."/>
            <person name="Cannon C."/>
            <person name="Castanera R."/>
            <person name="Culley D."/>
            <person name="Daum C."/>
            <person name="Ezra D."/>
            <person name="Gonzalez J."/>
            <person name="Henrissat B."/>
            <person name="Kuo A."/>
            <person name="Liang C."/>
            <person name="Lipzen A."/>
            <person name="Lutzoni F."/>
            <person name="Magnuson J."/>
            <person name="Mondo S."/>
            <person name="Nolan M."/>
            <person name="Ohm R."/>
            <person name="Pangilinan J."/>
            <person name="Park H.-J."/>
            <person name="Ramirez L."/>
            <person name="Alfaro M."/>
            <person name="Sun H."/>
            <person name="Tritt A."/>
            <person name="Yoshinaga Y."/>
            <person name="Zwiers L.-H."/>
            <person name="Turgeon B."/>
            <person name="Goodwin S."/>
            <person name="Spatafora J."/>
            <person name="Crous P."/>
            <person name="Grigoriev I."/>
        </authorList>
    </citation>
    <scope>NUCLEOTIDE SEQUENCE</scope>
    <source>
        <strain evidence="2">HMLAC05119</strain>
    </source>
</reference>
<organism evidence="2 3">
    <name type="scientific">Ampelomyces quisqualis</name>
    <name type="common">Powdery mildew agent</name>
    <dbReference type="NCBI Taxonomy" id="50730"/>
    <lineage>
        <taxon>Eukaryota</taxon>
        <taxon>Fungi</taxon>
        <taxon>Dikarya</taxon>
        <taxon>Ascomycota</taxon>
        <taxon>Pezizomycotina</taxon>
        <taxon>Dothideomycetes</taxon>
        <taxon>Pleosporomycetidae</taxon>
        <taxon>Pleosporales</taxon>
        <taxon>Pleosporineae</taxon>
        <taxon>Phaeosphaeriaceae</taxon>
        <taxon>Ampelomyces</taxon>
    </lineage>
</organism>
<feature type="signal peptide" evidence="1">
    <location>
        <begin position="1"/>
        <end position="20"/>
    </location>
</feature>
<evidence type="ECO:0000256" key="1">
    <source>
        <dbReference type="SAM" id="SignalP"/>
    </source>
</evidence>
<proteinExistence type="predicted"/>
<evidence type="ECO:0000313" key="3">
    <source>
        <dbReference type="Proteomes" id="UP000800096"/>
    </source>
</evidence>
<feature type="chain" id="PRO_5025499283" description="Secreted protein" evidence="1">
    <location>
        <begin position="21"/>
        <end position="171"/>
    </location>
</feature>
<keyword evidence="3" id="KW-1185">Reference proteome</keyword>
<dbReference type="EMBL" id="ML979138">
    <property type="protein sequence ID" value="KAF1913722.1"/>
    <property type="molecule type" value="Genomic_DNA"/>
</dbReference>